<protein>
    <submittedName>
        <fullName evidence="1">Uncharacterized protein</fullName>
    </submittedName>
</protein>
<gene>
    <name evidence="1" type="ORF">OIU84_029988</name>
</gene>
<sequence>MQNTPNNLILYYDNYFVDTKSGDQLTNRMLGDDDVTIIIIMYNCQLDFGTCGGLLLSEVAPLLTSYTCISGAPGLTLEISTTVAEDGFYTARVVVGCEKGNVIGRLRACNSINYANMLVQDHYCIVI</sequence>
<evidence type="ECO:0000313" key="1">
    <source>
        <dbReference type="EMBL" id="KAJ6419975.1"/>
    </source>
</evidence>
<organism evidence="1 2">
    <name type="scientific">Salix udensis</name>
    <dbReference type="NCBI Taxonomy" id="889485"/>
    <lineage>
        <taxon>Eukaryota</taxon>
        <taxon>Viridiplantae</taxon>
        <taxon>Streptophyta</taxon>
        <taxon>Embryophyta</taxon>
        <taxon>Tracheophyta</taxon>
        <taxon>Spermatophyta</taxon>
        <taxon>Magnoliopsida</taxon>
        <taxon>eudicotyledons</taxon>
        <taxon>Gunneridae</taxon>
        <taxon>Pentapetalae</taxon>
        <taxon>rosids</taxon>
        <taxon>fabids</taxon>
        <taxon>Malpighiales</taxon>
        <taxon>Salicaceae</taxon>
        <taxon>Saliceae</taxon>
        <taxon>Salix</taxon>
    </lineage>
</organism>
<name>A0AAD6KAL3_9ROSI</name>
<proteinExistence type="predicted"/>
<comment type="caution">
    <text evidence="1">The sequence shown here is derived from an EMBL/GenBank/DDBJ whole genome shotgun (WGS) entry which is preliminary data.</text>
</comment>
<keyword evidence="2" id="KW-1185">Reference proteome</keyword>
<dbReference type="AlphaFoldDB" id="A0AAD6KAL3"/>
<accession>A0AAD6KAL3</accession>
<dbReference type="Proteomes" id="UP001162972">
    <property type="component" value="Chromosome 7"/>
</dbReference>
<reference evidence="1 2" key="1">
    <citation type="journal article" date="2023" name="Int. J. Mol. Sci.">
        <title>De Novo Assembly and Annotation of 11 Diverse Shrub Willow (Salix) Genomes Reveals Novel Gene Organization in Sex-Linked Regions.</title>
        <authorList>
            <person name="Hyden B."/>
            <person name="Feng K."/>
            <person name="Yates T.B."/>
            <person name="Jawdy S."/>
            <person name="Cereghino C."/>
            <person name="Smart L.B."/>
            <person name="Muchero W."/>
        </authorList>
    </citation>
    <scope>NUCLEOTIDE SEQUENCE [LARGE SCALE GENOMIC DNA]</scope>
    <source>
        <tissue evidence="1">Shoot tip</tissue>
    </source>
</reference>
<evidence type="ECO:0000313" key="2">
    <source>
        <dbReference type="Proteomes" id="UP001162972"/>
    </source>
</evidence>
<dbReference type="EMBL" id="JAPFFJ010000009">
    <property type="protein sequence ID" value="KAJ6419975.1"/>
    <property type="molecule type" value="Genomic_DNA"/>
</dbReference>